<name>A0ABN9STB1_9DINO</name>
<reference evidence="1" key="1">
    <citation type="submission" date="2023-10" db="EMBL/GenBank/DDBJ databases">
        <authorList>
            <person name="Chen Y."/>
            <person name="Shah S."/>
            <person name="Dougan E. K."/>
            <person name="Thang M."/>
            <person name="Chan C."/>
        </authorList>
    </citation>
    <scope>NUCLEOTIDE SEQUENCE [LARGE SCALE GENOMIC DNA]</scope>
</reference>
<dbReference type="EMBL" id="CAUYUJ010013123">
    <property type="protein sequence ID" value="CAK0835600.1"/>
    <property type="molecule type" value="Genomic_DNA"/>
</dbReference>
<organism evidence="1 2">
    <name type="scientific">Prorocentrum cordatum</name>
    <dbReference type="NCBI Taxonomy" id="2364126"/>
    <lineage>
        <taxon>Eukaryota</taxon>
        <taxon>Sar</taxon>
        <taxon>Alveolata</taxon>
        <taxon>Dinophyceae</taxon>
        <taxon>Prorocentrales</taxon>
        <taxon>Prorocentraceae</taxon>
        <taxon>Prorocentrum</taxon>
    </lineage>
</organism>
<evidence type="ECO:0000313" key="1">
    <source>
        <dbReference type="EMBL" id="CAK0835600.1"/>
    </source>
</evidence>
<keyword evidence="2" id="KW-1185">Reference proteome</keyword>
<protein>
    <recommendedName>
        <fullName evidence="3">Selenoprotein O</fullName>
    </recommendedName>
</protein>
<evidence type="ECO:0000313" key="2">
    <source>
        <dbReference type="Proteomes" id="UP001189429"/>
    </source>
</evidence>
<comment type="caution">
    <text evidence="1">The sequence shown here is derived from an EMBL/GenBank/DDBJ whole genome shotgun (WGS) entry which is preliminary data.</text>
</comment>
<sequence length="100" mass="11168">MFGNIINPPPSSSKFGCCSRALGMRPHQTASLWARQGGSFTVQVTRCQRLRADDCTHGEEDRPTVKLHTWRQPETSLTTEFANTCGMIKPPLCTMEVWGN</sequence>
<accession>A0ABN9STB1</accession>
<proteinExistence type="predicted"/>
<evidence type="ECO:0008006" key="3">
    <source>
        <dbReference type="Google" id="ProtNLM"/>
    </source>
</evidence>
<gene>
    <name evidence="1" type="ORF">PCOR1329_LOCUS32404</name>
</gene>
<dbReference type="Proteomes" id="UP001189429">
    <property type="component" value="Unassembled WGS sequence"/>
</dbReference>